<gene>
    <name evidence="2" type="ORF">PECUL_23A005901</name>
</gene>
<dbReference type="PANTHER" id="PTHR46967">
    <property type="entry name" value="INSULIN-LIKE GROWTH FACTOR BINDING PROTEIN,N-TERMINAL"/>
    <property type="match status" value="1"/>
</dbReference>
<sequence>CSGGTSAPRKCPPGTANPLPAKGDLQDCQTCPSGSISTDSRADCRPCPIGFSCDPMTGHLDHCKPSQYSLEGELHCSECPDGFVCPDGRHWELCPPGKEPAQNRAHCIDCLPGFFSTRDSPKCVPCLPGSYCPDVAKMYQFIHPIGSLKNGQGAFNSCICINGTPSEDTAEPRRSNTDTITCSPGYYTSLAGHQDCQSCPS</sequence>
<organism evidence="2 3">
    <name type="scientific">Pelobates cultripes</name>
    <name type="common">Western spadefoot toad</name>
    <dbReference type="NCBI Taxonomy" id="61616"/>
    <lineage>
        <taxon>Eukaryota</taxon>
        <taxon>Metazoa</taxon>
        <taxon>Chordata</taxon>
        <taxon>Craniata</taxon>
        <taxon>Vertebrata</taxon>
        <taxon>Euteleostomi</taxon>
        <taxon>Amphibia</taxon>
        <taxon>Batrachia</taxon>
        <taxon>Anura</taxon>
        <taxon>Pelobatoidea</taxon>
        <taxon>Pelobatidae</taxon>
        <taxon>Pelobates</taxon>
    </lineage>
</organism>
<accession>A0AAD1T7T8</accession>
<dbReference type="Proteomes" id="UP001295444">
    <property type="component" value="Chromosome 10"/>
</dbReference>
<dbReference type="EMBL" id="OW240921">
    <property type="protein sequence ID" value="CAH2320509.1"/>
    <property type="molecule type" value="Genomic_DNA"/>
</dbReference>
<dbReference type="SMART" id="SM01411">
    <property type="entry name" value="Ephrin_rec_like"/>
    <property type="match status" value="3"/>
</dbReference>
<keyword evidence="3" id="KW-1185">Reference proteome</keyword>
<evidence type="ECO:0000313" key="3">
    <source>
        <dbReference type="Proteomes" id="UP001295444"/>
    </source>
</evidence>
<dbReference type="SUPFAM" id="SSF57184">
    <property type="entry name" value="Growth factor receptor domain"/>
    <property type="match status" value="1"/>
</dbReference>
<dbReference type="PANTHER" id="PTHR46967:SF2">
    <property type="entry name" value="SUSHI, VON WILLEBRAND FACTOR TYPE A, EGF AND PENTRAXIN DOMAIN-CONTAINING PROTEIN 1-LIKE"/>
    <property type="match status" value="1"/>
</dbReference>
<evidence type="ECO:0000256" key="1">
    <source>
        <dbReference type="SAM" id="MobiDB-lite"/>
    </source>
</evidence>
<dbReference type="InterPro" id="IPR009030">
    <property type="entry name" value="Growth_fac_rcpt_cys_sf"/>
</dbReference>
<protein>
    <recommendedName>
        <fullName evidence="4">TNFR-Cys domain-containing protein</fullName>
    </recommendedName>
</protein>
<name>A0AAD1T7T8_PELCU</name>
<reference evidence="2" key="1">
    <citation type="submission" date="2022-03" db="EMBL/GenBank/DDBJ databases">
        <authorList>
            <person name="Alioto T."/>
            <person name="Alioto T."/>
            <person name="Gomez Garrido J."/>
        </authorList>
    </citation>
    <scope>NUCLEOTIDE SEQUENCE</scope>
</reference>
<dbReference type="AlphaFoldDB" id="A0AAD1T7T8"/>
<feature type="non-terminal residue" evidence="2">
    <location>
        <position position="201"/>
    </location>
</feature>
<feature type="non-terminal residue" evidence="2">
    <location>
        <position position="1"/>
    </location>
</feature>
<proteinExistence type="predicted"/>
<evidence type="ECO:0000313" key="2">
    <source>
        <dbReference type="EMBL" id="CAH2320509.1"/>
    </source>
</evidence>
<evidence type="ECO:0008006" key="4">
    <source>
        <dbReference type="Google" id="ProtNLM"/>
    </source>
</evidence>
<feature type="region of interest" description="Disordered" evidence="1">
    <location>
        <begin position="1"/>
        <end position="25"/>
    </location>
</feature>